<evidence type="ECO:0000313" key="10">
    <source>
        <dbReference type="Proteomes" id="UP000224974"/>
    </source>
</evidence>
<reference evidence="10" key="1">
    <citation type="submission" date="2017-09" db="EMBL/GenBank/DDBJ databases">
        <title>FDA dAtabase for Regulatory Grade micrObial Sequences (FDA-ARGOS): Supporting development and validation of Infectious Disease Dx tests.</title>
        <authorList>
            <person name="Minogue T."/>
            <person name="Wolcott M."/>
            <person name="Wasieloski L."/>
            <person name="Aguilar W."/>
            <person name="Moore D."/>
            <person name="Tallon L."/>
            <person name="Sadzewicz L."/>
            <person name="Ott S."/>
            <person name="Zhao X."/>
            <person name="Nagaraj S."/>
            <person name="Vavikolanu K."/>
            <person name="Aluvathingal J."/>
            <person name="Nadendla S."/>
            <person name="Sichtig H."/>
        </authorList>
    </citation>
    <scope>NUCLEOTIDE SEQUENCE [LARGE SCALE GENOMIC DNA]</scope>
    <source>
        <strain evidence="10">FDAARGOS_387</strain>
    </source>
</reference>
<dbReference type="InterPro" id="IPR001308">
    <property type="entry name" value="ETF_a/FixB"/>
</dbReference>
<dbReference type="InterPro" id="IPR029035">
    <property type="entry name" value="DHS-like_NAD/FAD-binding_dom"/>
</dbReference>
<dbReference type="GO" id="GO:0050660">
    <property type="term" value="F:flavin adenine dinucleotide binding"/>
    <property type="evidence" value="ECO:0007669"/>
    <property type="project" value="InterPro"/>
</dbReference>
<evidence type="ECO:0000256" key="7">
    <source>
        <dbReference type="PIRSR" id="PIRSR000089-1"/>
    </source>
</evidence>
<dbReference type="Proteomes" id="UP000224974">
    <property type="component" value="Unassembled WGS sequence"/>
</dbReference>
<dbReference type="InterPro" id="IPR023461">
    <property type="entry name" value="FixB"/>
</dbReference>
<comment type="pathway">
    <text evidence="6">Amine and polyamine metabolism; carnitine metabolism.</text>
</comment>
<dbReference type="SUPFAM" id="SSF52467">
    <property type="entry name" value="DHS-like NAD/FAD-binding domain"/>
    <property type="match status" value="1"/>
</dbReference>
<feature type="binding site" evidence="7">
    <location>
        <begin position="261"/>
        <end position="268"/>
    </location>
    <ligand>
        <name>FAD</name>
        <dbReference type="ChEBI" id="CHEBI:57692"/>
    </ligand>
</feature>
<dbReference type="HAMAP" id="MF_01056">
    <property type="entry name" value="FixB"/>
    <property type="match status" value="1"/>
</dbReference>
<keyword evidence="2 6" id="KW-0813">Transport</keyword>
<dbReference type="RefSeq" id="WP_029095206.1">
    <property type="nucleotide sequence ID" value="NZ_PDDX01000001.1"/>
</dbReference>
<keyword evidence="10" id="KW-1185">Reference proteome</keyword>
<keyword evidence="4 6" id="KW-0274">FAD</keyword>
<dbReference type="InterPro" id="IPR014730">
    <property type="entry name" value="ETF_a/b_N"/>
</dbReference>
<evidence type="ECO:0000256" key="4">
    <source>
        <dbReference type="ARBA" id="ARBA00022827"/>
    </source>
</evidence>
<dbReference type="SUPFAM" id="SSF52402">
    <property type="entry name" value="Adenine nucleotide alpha hydrolases-like"/>
    <property type="match status" value="1"/>
</dbReference>
<organism evidence="9 10">
    <name type="scientific">Budvicia aquatica</name>
    <dbReference type="NCBI Taxonomy" id="82979"/>
    <lineage>
        <taxon>Bacteria</taxon>
        <taxon>Pseudomonadati</taxon>
        <taxon>Pseudomonadota</taxon>
        <taxon>Gammaproteobacteria</taxon>
        <taxon>Enterobacterales</taxon>
        <taxon>Budviciaceae</taxon>
        <taxon>Budvicia</taxon>
    </lineage>
</organism>
<comment type="subunit">
    <text evidence="6">Heterodimer of FixA and FixB.</text>
</comment>
<comment type="cofactor">
    <cofactor evidence="7">
        <name>FAD</name>
        <dbReference type="ChEBI" id="CHEBI:57692"/>
    </cofactor>
    <text evidence="7">Binds 1 FAD per dimer.</text>
</comment>
<name>A0A2C6D0D0_9GAMM</name>
<dbReference type="Pfam" id="PF01012">
    <property type="entry name" value="ETF"/>
    <property type="match status" value="1"/>
</dbReference>
<dbReference type="OrthoDB" id="9770286at2"/>
<evidence type="ECO:0000313" key="9">
    <source>
        <dbReference type="EMBL" id="PHI32389.1"/>
    </source>
</evidence>
<feature type="binding site" evidence="7">
    <location>
        <position position="282"/>
    </location>
    <ligand>
        <name>FAD</name>
        <dbReference type="ChEBI" id="CHEBI:57692"/>
    </ligand>
</feature>
<dbReference type="GO" id="GO:0009055">
    <property type="term" value="F:electron transfer activity"/>
    <property type="evidence" value="ECO:0007669"/>
    <property type="project" value="InterPro"/>
</dbReference>
<proteinExistence type="inferred from homology"/>
<dbReference type="UniPathway" id="UPA00117"/>
<feature type="binding site" evidence="7">
    <location>
        <position position="204"/>
    </location>
    <ligand>
        <name>FAD</name>
        <dbReference type="ChEBI" id="CHEBI:57692"/>
    </ligand>
</feature>
<dbReference type="SMART" id="SM00893">
    <property type="entry name" value="ETF"/>
    <property type="match status" value="1"/>
</dbReference>
<dbReference type="Gene3D" id="3.40.50.1220">
    <property type="entry name" value="TPP-binding domain"/>
    <property type="match status" value="1"/>
</dbReference>
<dbReference type="Gene3D" id="3.40.50.620">
    <property type="entry name" value="HUPs"/>
    <property type="match status" value="1"/>
</dbReference>
<dbReference type="EMBL" id="PDDX01000001">
    <property type="protein sequence ID" value="PHI32389.1"/>
    <property type="molecule type" value="Genomic_DNA"/>
</dbReference>
<sequence>MSKLSNVWVFSDNQSRLAEIMAGAAQLGDCISVFVLGTQAEISAAHALGATKVFALGEREVCRIVEDYADTMANAIAGGDKPTLVLLPATRRGKALAAKLGAKLNAGVFNDASEINIEQGKVQAKHMVYGGLAIGEERIVSPVAVVSVGAGVFQPVVPDTSRVGETIVTDFIAPKTPISCTEVRVKQSERVDLGKARIVVSVGRGIGSKENIQLAEKLSQAIGAELGCSRPLAENEKWMEHERYVGISGIMIKPDVYLALGISGQIQHMVGANGAQVIVAVNKDKNAPIFQYADYGIVGDLFKVVPALTAALKS</sequence>
<feature type="binding site" evidence="6">
    <location>
        <begin position="256"/>
        <end position="284"/>
    </location>
    <ligand>
        <name>FAD</name>
        <dbReference type="ChEBI" id="CHEBI:57692"/>
    </ligand>
</feature>
<evidence type="ECO:0000256" key="1">
    <source>
        <dbReference type="ARBA" id="ARBA00005817"/>
    </source>
</evidence>
<dbReference type="PIRSF" id="PIRSF000089">
    <property type="entry name" value="Electra_flavoP_a"/>
    <property type="match status" value="1"/>
</dbReference>
<keyword evidence="3 6" id="KW-0285">Flavoprotein</keyword>
<comment type="function">
    <text evidence="6">Required for anaerobic carnitine reduction. May bring reductant to CaiA.</text>
</comment>
<dbReference type="AlphaFoldDB" id="A0A2C6D0D0"/>
<evidence type="ECO:0000256" key="6">
    <source>
        <dbReference type="HAMAP-Rule" id="MF_01056"/>
    </source>
</evidence>
<dbReference type="FunFam" id="3.40.50.1220:FF:000004">
    <property type="entry name" value="Electron transfer flavoprotein"/>
    <property type="match status" value="1"/>
</dbReference>
<protein>
    <recommendedName>
        <fullName evidence="6">Protein FixB</fullName>
    </recommendedName>
</protein>
<comment type="similarity">
    <text evidence="1 6">Belongs to the ETF alpha-subunit/FixB family.</text>
</comment>
<evidence type="ECO:0000256" key="2">
    <source>
        <dbReference type="ARBA" id="ARBA00022448"/>
    </source>
</evidence>
<keyword evidence="5 6" id="KW-0249">Electron transport</keyword>
<feature type="domain" description="Electron transfer flavoprotein alpha/beta-subunit N-terminal" evidence="8">
    <location>
        <begin position="7"/>
        <end position="187"/>
    </location>
</feature>
<dbReference type="STRING" id="1111728.GCA_000427805_02795"/>
<dbReference type="Pfam" id="PF00766">
    <property type="entry name" value="ETF_alpha"/>
    <property type="match status" value="1"/>
</dbReference>
<dbReference type="InterPro" id="IPR014729">
    <property type="entry name" value="Rossmann-like_a/b/a_fold"/>
</dbReference>
<dbReference type="InterPro" id="IPR014731">
    <property type="entry name" value="ETF_asu_C"/>
</dbReference>
<feature type="binding site" evidence="7">
    <location>
        <begin position="229"/>
        <end position="230"/>
    </location>
    <ligand>
        <name>FAD</name>
        <dbReference type="ChEBI" id="CHEBI:57692"/>
    </ligand>
</feature>
<evidence type="ECO:0000256" key="3">
    <source>
        <dbReference type="ARBA" id="ARBA00022630"/>
    </source>
</evidence>
<dbReference type="GO" id="GO:0033539">
    <property type="term" value="P:fatty acid beta-oxidation using acyl-CoA dehydrogenase"/>
    <property type="evidence" value="ECO:0007669"/>
    <property type="project" value="TreeGrafter"/>
</dbReference>
<dbReference type="GO" id="GO:0009437">
    <property type="term" value="P:carnitine metabolic process"/>
    <property type="evidence" value="ECO:0007669"/>
    <property type="project" value="UniProtKB-UniRule"/>
</dbReference>
<evidence type="ECO:0000256" key="5">
    <source>
        <dbReference type="ARBA" id="ARBA00022982"/>
    </source>
</evidence>
<accession>A0A2C6D0D0</accession>
<gene>
    <name evidence="6" type="primary">fixB</name>
    <name evidence="9" type="ORF">CRN84_25290</name>
</gene>
<comment type="caution">
    <text evidence="9">The sequence shown here is derived from an EMBL/GenBank/DDBJ whole genome shotgun (WGS) entry which is preliminary data.</text>
</comment>
<dbReference type="PANTHER" id="PTHR43153:SF5">
    <property type="entry name" value="PROTEIN FIXB-RELATED"/>
    <property type="match status" value="1"/>
</dbReference>
<dbReference type="PANTHER" id="PTHR43153">
    <property type="entry name" value="ELECTRON TRANSFER FLAVOPROTEIN ALPHA"/>
    <property type="match status" value="1"/>
</dbReference>
<evidence type="ECO:0000259" key="8">
    <source>
        <dbReference type="SMART" id="SM00893"/>
    </source>
</evidence>